<dbReference type="Proteomes" id="UP000677054">
    <property type="component" value="Unassembled WGS sequence"/>
</dbReference>
<dbReference type="EMBL" id="LR905024">
    <property type="protein sequence ID" value="CAD7253236.1"/>
    <property type="molecule type" value="Genomic_DNA"/>
</dbReference>
<name>A0A7R9AGA4_9CRUS</name>
<feature type="domain" description="Activation-induced cytidine deaminase AID" evidence="1">
    <location>
        <begin position="114"/>
        <end position="181"/>
    </location>
</feature>
<dbReference type="GO" id="GO:0008270">
    <property type="term" value="F:zinc ion binding"/>
    <property type="evidence" value="ECO:0007669"/>
    <property type="project" value="InterPro"/>
</dbReference>
<sequence>MQHASTLPNKEQGLTVYVLPYRKEAMAEPKVQVLYEIFKWTGESVDEMNKINGLMQLLEQFGAQPKGDQKYWPTATICFATVKVSLQPKDETSSPSTEHSSAFYCGIHGCGGDNYHTELQLIKWIKDLNISPSDIEEIQIYSNHSPCMACCNRLLQLQDRDSPIPLQKVSLSFRRKYRKSYINQEEHEELDGLLKNKMNNFLELQKEDIECFRSKFLEYLEKEVIKEKPTEEEMKMTDEWLDGLNPVQGILDEVESETYYQESSSD</sequence>
<dbReference type="EMBL" id="CAJPEV010005507">
    <property type="protein sequence ID" value="CAG0903230.1"/>
    <property type="molecule type" value="Genomic_DNA"/>
</dbReference>
<gene>
    <name evidence="2" type="ORF">DSTB1V02_LOCUS12986</name>
</gene>
<protein>
    <recommendedName>
        <fullName evidence="1">Activation-induced cytidine deaminase AID domain-containing protein</fullName>
    </recommendedName>
</protein>
<dbReference type="Gene3D" id="3.40.140.10">
    <property type="entry name" value="Cytidine Deaminase, domain 2"/>
    <property type="match status" value="1"/>
</dbReference>
<dbReference type="AlphaFoldDB" id="A0A7R9AGA4"/>
<evidence type="ECO:0000313" key="3">
    <source>
        <dbReference type="Proteomes" id="UP000677054"/>
    </source>
</evidence>
<evidence type="ECO:0000313" key="2">
    <source>
        <dbReference type="EMBL" id="CAD7253236.1"/>
    </source>
</evidence>
<organism evidence="2">
    <name type="scientific">Darwinula stevensoni</name>
    <dbReference type="NCBI Taxonomy" id="69355"/>
    <lineage>
        <taxon>Eukaryota</taxon>
        <taxon>Metazoa</taxon>
        <taxon>Ecdysozoa</taxon>
        <taxon>Arthropoda</taxon>
        <taxon>Crustacea</taxon>
        <taxon>Oligostraca</taxon>
        <taxon>Ostracoda</taxon>
        <taxon>Podocopa</taxon>
        <taxon>Podocopida</taxon>
        <taxon>Darwinulocopina</taxon>
        <taxon>Darwinuloidea</taxon>
        <taxon>Darwinulidae</taxon>
        <taxon>Darwinula</taxon>
    </lineage>
</organism>
<accession>A0A7R9AGA4</accession>
<dbReference type="GO" id="GO:0016814">
    <property type="term" value="F:hydrolase activity, acting on carbon-nitrogen (but not peptide) bonds, in cyclic amidines"/>
    <property type="evidence" value="ECO:0007669"/>
    <property type="project" value="InterPro"/>
</dbReference>
<dbReference type="InterPro" id="IPR013158">
    <property type="entry name" value="AID"/>
</dbReference>
<proteinExistence type="predicted"/>
<reference evidence="2" key="1">
    <citation type="submission" date="2020-11" db="EMBL/GenBank/DDBJ databases">
        <authorList>
            <person name="Tran Van P."/>
        </authorList>
    </citation>
    <scope>NUCLEOTIDE SEQUENCE</scope>
</reference>
<dbReference type="Pfam" id="PF08210">
    <property type="entry name" value="APOBEC_N"/>
    <property type="match status" value="1"/>
</dbReference>
<evidence type="ECO:0000259" key="1">
    <source>
        <dbReference type="Pfam" id="PF08210"/>
    </source>
</evidence>
<keyword evidence="3" id="KW-1185">Reference proteome</keyword>